<protein>
    <recommendedName>
        <fullName evidence="2">Glutaredoxin domain-containing protein</fullName>
    </recommendedName>
</protein>
<name>A0A6S6TEC8_9BACT</name>
<reference evidence="3" key="1">
    <citation type="submission" date="2020-01" db="EMBL/GenBank/DDBJ databases">
        <authorList>
            <person name="Meier V. D."/>
            <person name="Meier V D."/>
        </authorList>
    </citation>
    <scope>NUCLEOTIDE SEQUENCE</scope>
    <source>
        <strain evidence="3">HLG_WM_MAG_02</strain>
    </source>
</reference>
<evidence type="ECO:0000313" key="3">
    <source>
        <dbReference type="EMBL" id="CAA6816567.1"/>
    </source>
</evidence>
<organism evidence="3">
    <name type="scientific">uncultured Sulfurovum sp</name>
    <dbReference type="NCBI Taxonomy" id="269237"/>
    <lineage>
        <taxon>Bacteria</taxon>
        <taxon>Pseudomonadati</taxon>
        <taxon>Campylobacterota</taxon>
        <taxon>Epsilonproteobacteria</taxon>
        <taxon>Campylobacterales</taxon>
        <taxon>Sulfurovaceae</taxon>
        <taxon>Sulfurovum</taxon>
        <taxon>environmental samples</taxon>
    </lineage>
</organism>
<accession>A0A6S6TEC8</accession>
<keyword evidence="1" id="KW-0472">Membrane</keyword>
<keyword evidence="1" id="KW-1133">Transmembrane helix</keyword>
<dbReference type="InterPro" id="IPR002109">
    <property type="entry name" value="Glutaredoxin"/>
</dbReference>
<dbReference type="InterPro" id="IPR036249">
    <property type="entry name" value="Thioredoxin-like_sf"/>
</dbReference>
<proteinExistence type="predicted"/>
<dbReference type="Pfam" id="PF00462">
    <property type="entry name" value="Glutaredoxin"/>
    <property type="match status" value="1"/>
</dbReference>
<sequence>MLAAFAILLLGILSYKKIIPEILFFIVLISSLLFESIMLGYQYFASPEMCKFCMGIYAFLIVILFLSSRKYFLIAVPAVVSVLMALSFLAIPNATAFVSKDGTYLLQSNSCEHCKKVKTYLNDNNIDFIKIDIENIEAQHFATFLNFKSIPILLTKEGKNIKIINGPQNIIDSYETISSGEIVIEESVSIDTAFKVVEEEGCGFGSLNTIATEKESDCDTPK</sequence>
<dbReference type="EMBL" id="CACVAZ010000106">
    <property type="protein sequence ID" value="CAA6816567.1"/>
    <property type="molecule type" value="Genomic_DNA"/>
</dbReference>
<dbReference type="Gene3D" id="3.40.30.10">
    <property type="entry name" value="Glutaredoxin"/>
    <property type="match status" value="1"/>
</dbReference>
<evidence type="ECO:0000259" key="2">
    <source>
        <dbReference type="Pfam" id="PF00462"/>
    </source>
</evidence>
<feature type="transmembrane region" description="Helical" evidence="1">
    <location>
        <begin position="49"/>
        <end position="66"/>
    </location>
</feature>
<dbReference type="AlphaFoldDB" id="A0A6S6TEC8"/>
<feature type="domain" description="Glutaredoxin" evidence="2">
    <location>
        <begin position="107"/>
        <end position="137"/>
    </location>
</feature>
<gene>
    <name evidence="3" type="ORF">HELGO_WM18057</name>
</gene>
<keyword evidence="1" id="KW-0812">Transmembrane</keyword>
<evidence type="ECO:0000256" key="1">
    <source>
        <dbReference type="SAM" id="Phobius"/>
    </source>
</evidence>
<feature type="transmembrane region" description="Helical" evidence="1">
    <location>
        <begin position="72"/>
        <end position="91"/>
    </location>
</feature>
<dbReference type="SUPFAM" id="SSF52833">
    <property type="entry name" value="Thioredoxin-like"/>
    <property type="match status" value="1"/>
</dbReference>